<dbReference type="Pfam" id="PF05949">
    <property type="entry name" value="DUF881"/>
    <property type="match status" value="1"/>
</dbReference>
<evidence type="ECO:0000256" key="2">
    <source>
        <dbReference type="SAM" id="Coils"/>
    </source>
</evidence>
<keyword evidence="5" id="KW-1185">Reference proteome</keyword>
<evidence type="ECO:0000313" key="5">
    <source>
        <dbReference type="Proteomes" id="UP001500051"/>
    </source>
</evidence>
<protein>
    <submittedName>
        <fullName evidence="4">DUF881 domain-containing protein</fullName>
    </submittedName>
</protein>
<feature type="region of interest" description="Disordered" evidence="3">
    <location>
        <begin position="246"/>
        <end position="270"/>
    </location>
</feature>
<dbReference type="Proteomes" id="UP001500051">
    <property type="component" value="Unassembled WGS sequence"/>
</dbReference>
<feature type="region of interest" description="Disordered" evidence="3">
    <location>
        <begin position="1"/>
        <end position="28"/>
    </location>
</feature>
<accession>A0ABP7D218</accession>
<name>A0ABP7D218_9ACTN</name>
<dbReference type="Gene3D" id="3.30.70.1880">
    <property type="entry name" value="Protein of unknown function DUF881"/>
    <property type="match status" value="1"/>
</dbReference>
<organism evidence="4 5">
    <name type="scientific">Microlunatus aurantiacus</name>
    <dbReference type="NCBI Taxonomy" id="446786"/>
    <lineage>
        <taxon>Bacteria</taxon>
        <taxon>Bacillati</taxon>
        <taxon>Actinomycetota</taxon>
        <taxon>Actinomycetes</taxon>
        <taxon>Propionibacteriales</taxon>
        <taxon>Propionibacteriaceae</taxon>
        <taxon>Microlunatus</taxon>
    </lineage>
</organism>
<evidence type="ECO:0000256" key="1">
    <source>
        <dbReference type="ARBA" id="ARBA00009108"/>
    </source>
</evidence>
<dbReference type="InterPro" id="IPR010273">
    <property type="entry name" value="DUF881"/>
</dbReference>
<dbReference type="RefSeq" id="WP_344811505.1">
    <property type="nucleotide sequence ID" value="NZ_BAAAYX010000003.1"/>
</dbReference>
<gene>
    <name evidence="4" type="ORF">GCM10022204_13130</name>
</gene>
<feature type="compositionally biased region" description="Low complexity" evidence="3">
    <location>
        <begin position="11"/>
        <end position="28"/>
    </location>
</feature>
<comment type="similarity">
    <text evidence="1">Belongs to the UPF0749 family.</text>
</comment>
<proteinExistence type="inferred from homology"/>
<keyword evidence="2" id="KW-0175">Coiled coil</keyword>
<dbReference type="EMBL" id="BAAAYX010000003">
    <property type="protein sequence ID" value="GAA3698227.1"/>
    <property type="molecule type" value="Genomic_DNA"/>
</dbReference>
<comment type="caution">
    <text evidence="4">The sequence shown here is derived from an EMBL/GenBank/DDBJ whole genome shotgun (WGS) entry which is preliminary data.</text>
</comment>
<sequence>MPEPSPRPRRAAAADATTADAGPKPATGPGRLWQALAHPGRGQVIAAVILFVVGVGGATQIRLSSADDAYTNARREDLIQILDGLGSESRRLENEIAELQQTRTTLQSGADSRRVAQEESEQRLAELSILAGTGPAKGQGIVMRISDPGQKVTAQVLLDAVQEMRDAGAEVIEFNDQVRVVASTWFASDGTTLILDGQRLQRPITLEAIGDSHSLEEGARFRGGLVSEITGPRIGGSVTIERRDEVEITSLHSPEENQYARPASAAPTPR</sequence>
<feature type="coiled-coil region" evidence="2">
    <location>
        <begin position="75"/>
        <end position="109"/>
    </location>
</feature>
<dbReference type="PANTHER" id="PTHR37313">
    <property type="entry name" value="UPF0749 PROTEIN RV1825"/>
    <property type="match status" value="1"/>
</dbReference>
<dbReference type="PANTHER" id="PTHR37313:SF2">
    <property type="entry name" value="UPF0749 PROTEIN YLXX"/>
    <property type="match status" value="1"/>
</dbReference>
<reference evidence="5" key="1">
    <citation type="journal article" date="2019" name="Int. J. Syst. Evol. Microbiol.">
        <title>The Global Catalogue of Microorganisms (GCM) 10K type strain sequencing project: providing services to taxonomists for standard genome sequencing and annotation.</title>
        <authorList>
            <consortium name="The Broad Institute Genomics Platform"/>
            <consortium name="The Broad Institute Genome Sequencing Center for Infectious Disease"/>
            <person name="Wu L."/>
            <person name="Ma J."/>
        </authorList>
    </citation>
    <scope>NUCLEOTIDE SEQUENCE [LARGE SCALE GENOMIC DNA]</scope>
    <source>
        <strain evidence="5">JCM 16548</strain>
    </source>
</reference>
<evidence type="ECO:0000313" key="4">
    <source>
        <dbReference type="EMBL" id="GAA3698227.1"/>
    </source>
</evidence>
<evidence type="ECO:0000256" key="3">
    <source>
        <dbReference type="SAM" id="MobiDB-lite"/>
    </source>
</evidence>